<dbReference type="Proteomes" id="UP000326831">
    <property type="component" value="Chromosome"/>
</dbReference>
<dbReference type="OrthoDB" id="9814237at2"/>
<dbReference type="InterPro" id="IPR036259">
    <property type="entry name" value="MFS_trans_sf"/>
</dbReference>
<dbReference type="PROSITE" id="PS50850">
    <property type="entry name" value="MFS"/>
    <property type="match status" value="1"/>
</dbReference>
<proteinExistence type="predicted"/>
<reference evidence="10 11" key="2">
    <citation type="submission" date="2017-09" db="EMBL/GenBank/DDBJ databases">
        <authorList>
            <person name="Lee N."/>
            <person name="Cho B.-K."/>
        </authorList>
    </citation>
    <scope>NUCLEOTIDE SEQUENCE [LARGE SCALE GENOMIC DNA]</scope>
    <source>
        <strain evidence="10 11">ATCC 27467</strain>
    </source>
</reference>
<evidence type="ECO:0000256" key="7">
    <source>
        <dbReference type="SAM" id="Phobius"/>
    </source>
</evidence>
<keyword evidence="3 7" id="KW-0812">Transmembrane</keyword>
<evidence type="ECO:0000256" key="2">
    <source>
        <dbReference type="ARBA" id="ARBA00022475"/>
    </source>
</evidence>
<accession>A0A5P2UHR3</accession>
<feature type="compositionally biased region" description="Low complexity" evidence="6">
    <location>
        <begin position="379"/>
        <end position="390"/>
    </location>
</feature>
<dbReference type="CDD" id="cd17324">
    <property type="entry name" value="MFS_NepI_like"/>
    <property type="match status" value="1"/>
</dbReference>
<feature type="transmembrane region" description="Helical" evidence="7">
    <location>
        <begin position="38"/>
        <end position="61"/>
    </location>
</feature>
<feature type="transmembrane region" description="Helical" evidence="7">
    <location>
        <begin position="285"/>
        <end position="303"/>
    </location>
</feature>
<feature type="domain" description="Major facilitator superfamily (MFS) profile" evidence="8">
    <location>
        <begin position="3"/>
        <end position="374"/>
    </location>
</feature>
<feature type="transmembrane region" description="Helical" evidence="7">
    <location>
        <begin position="155"/>
        <end position="180"/>
    </location>
</feature>
<dbReference type="SUPFAM" id="SSF103473">
    <property type="entry name" value="MFS general substrate transporter"/>
    <property type="match status" value="1"/>
</dbReference>
<feature type="transmembrane region" description="Helical" evidence="7">
    <location>
        <begin position="237"/>
        <end position="255"/>
    </location>
</feature>
<evidence type="ECO:0000313" key="11">
    <source>
        <dbReference type="Proteomes" id="UP000326831"/>
    </source>
</evidence>
<feature type="transmembrane region" description="Helical" evidence="7">
    <location>
        <begin position="200"/>
        <end position="225"/>
    </location>
</feature>
<keyword evidence="5 7" id="KW-0472">Membrane</keyword>
<dbReference type="Pfam" id="PF07690">
    <property type="entry name" value="MFS_1"/>
    <property type="match status" value="1"/>
</dbReference>
<feature type="transmembrane region" description="Helical" evidence="7">
    <location>
        <begin position="99"/>
        <end position="120"/>
    </location>
</feature>
<dbReference type="InterPro" id="IPR050189">
    <property type="entry name" value="MFS_Efflux_Transporters"/>
</dbReference>
<keyword evidence="4 7" id="KW-1133">Transmembrane helix</keyword>
<evidence type="ECO:0000256" key="4">
    <source>
        <dbReference type="ARBA" id="ARBA00022989"/>
    </source>
</evidence>
<dbReference type="PANTHER" id="PTHR43124:SF10">
    <property type="entry name" value="PURINE EFFLUX PUMP PBUE"/>
    <property type="match status" value="1"/>
</dbReference>
<feature type="region of interest" description="Disordered" evidence="6">
    <location>
        <begin position="376"/>
        <end position="402"/>
    </location>
</feature>
<dbReference type="Gene3D" id="1.20.1250.20">
    <property type="entry name" value="MFS general substrate transporter like domains"/>
    <property type="match status" value="1"/>
</dbReference>
<feature type="compositionally biased region" description="Basic and acidic residues" evidence="6">
    <location>
        <begin position="391"/>
        <end position="402"/>
    </location>
</feature>
<organism evidence="10 11">
    <name type="scientific">Streptomyces subrutilus</name>
    <dbReference type="NCBI Taxonomy" id="36818"/>
    <lineage>
        <taxon>Bacteria</taxon>
        <taxon>Bacillati</taxon>
        <taxon>Actinomycetota</taxon>
        <taxon>Actinomycetes</taxon>
        <taxon>Kitasatosporales</taxon>
        <taxon>Streptomycetaceae</taxon>
        <taxon>Streptomyces</taxon>
    </lineage>
</organism>
<dbReference type="AlphaFoldDB" id="A0A5P2UHR3"/>
<evidence type="ECO:0000256" key="6">
    <source>
        <dbReference type="SAM" id="MobiDB-lite"/>
    </source>
</evidence>
<dbReference type="PANTHER" id="PTHR43124">
    <property type="entry name" value="PURINE EFFLUX PUMP PBUE"/>
    <property type="match status" value="1"/>
</dbReference>
<dbReference type="EMBL" id="BMVX01000005">
    <property type="protein sequence ID" value="GGZ57721.1"/>
    <property type="molecule type" value="Genomic_DNA"/>
</dbReference>
<evidence type="ECO:0000313" key="10">
    <source>
        <dbReference type="EMBL" id="QEU78783.1"/>
    </source>
</evidence>
<dbReference type="GO" id="GO:0005886">
    <property type="term" value="C:plasma membrane"/>
    <property type="evidence" value="ECO:0007669"/>
    <property type="project" value="UniProtKB-SubCell"/>
</dbReference>
<dbReference type="GO" id="GO:0022857">
    <property type="term" value="F:transmembrane transporter activity"/>
    <property type="evidence" value="ECO:0007669"/>
    <property type="project" value="InterPro"/>
</dbReference>
<dbReference type="InterPro" id="IPR011701">
    <property type="entry name" value="MFS"/>
</dbReference>
<evidence type="ECO:0000256" key="1">
    <source>
        <dbReference type="ARBA" id="ARBA00004651"/>
    </source>
</evidence>
<keyword evidence="11" id="KW-1185">Reference proteome</keyword>
<dbReference type="InterPro" id="IPR020846">
    <property type="entry name" value="MFS_dom"/>
</dbReference>
<evidence type="ECO:0000256" key="5">
    <source>
        <dbReference type="ARBA" id="ARBA00023136"/>
    </source>
</evidence>
<reference evidence="9" key="3">
    <citation type="submission" date="2020-09" db="EMBL/GenBank/DDBJ databases">
        <authorList>
            <person name="Sun Q."/>
            <person name="Ohkuma M."/>
        </authorList>
    </citation>
    <scope>NUCLEOTIDE SEQUENCE</scope>
    <source>
        <strain evidence="9">JCM 4834</strain>
    </source>
</reference>
<dbReference type="Proteomes" id="UP000634660">
    <property type="component" value="Unassembled WGS sequence"/>
</dbReference>
<keyword evidence="2" id="KW-1003">Cell membrane</keyword>
<dbReference type="KEGG" id="ssub:CP968_11190"/>
<reference evidence="9" key="1">
    <citation type="journal article" date="2014" name="Int. J. Syst. Evol. Microbiol.">
        <title>Complete genome sequence of Corynebacterium casei LMG S-19264T (=DSM 44701T), isolated from a smear-ripened cheese.</title>
        <authorList>
            <consortium name="US DOE Joint Genome Institute (JGI-PGF)"/>
            <person name="Walter F."/>
            <person name="Albersmeier A."/>
            <person name="Kalinowski J."/>
            <person name="Ruckert C."/>
        </authorList>
    </citation>
    <scope>NUCLEOTIDE SEQUENCE</scope>
    <source>
        <strain evidence="9">JCM 4834</strain>
    </source>
</reference>
<evidence type="ECO:0000256" key="3">
    <source>
        <dbReference type="ARBA" id="ARBA00022692"/>
    </source>
</evidence>
<protein>
    <submittedName>
        <fullName evidence="10">MFS transporter</fullName>
    </submittedName>
</protein>
<name>A0A5P2UHR3_9ACTN</name>
<gene>
    <name evidence="10" type="ORF">CP968_11190</name>
    <name evidence="9" type="ORF">GCM10010371_16450</name>
</gene>
<comment type="subcellular location">
    <subcellularLocation>
        <location evidence="1">Cell membrane</location>
        <topology evidence="1">Multi-pass membrane protein</topology>
    </subcellularLocation>
</comment>
<feature type="transmembrane region" description="Helical" evidence="7">
    <location>
        <begin position="68"/>
        <end position="87"/>
    </location>
</feature>
<feature type="transmembrane region" description="Helical" evidence="7">
    <location>
        <begin position="262"/>
        <end position="279"/>
    </location>
</feature>
<evidence type="ECO:0000313" key="9">
    <source>
        <dbReference type="EMBL" id="GGZ57721.1"/>
    </source>
</evidence>
<sequence length="402" mass="39079">MRRVLLLGAGAFAVGTDTYVMAGLLPEISADLHGSTALTGQLVTVFTLAYALVAPPAGAALSRRGVRAVLLGALALFTAANAVSALAPGTAVLMAARGAAGVAAGVFMPMAATAASALAGPERRGRALAVVLGGLSSGTVLGVPVGVLLADRAGWRAALWLVTGLGAAALAGLALFLPAVEGSPMQSLRSRFAQALSRSVGSVVLTTFLQATASLGLYTYLVAVLADTGAAGAGPGLWLWGLGGVLGSFGIGQVLDRLGRPGALVGVLLALLALALAALPAAAGPAGPVLLVLWGAAGWAFVVPQQHRLLGISTAAGPAALALNSSATYLGGAAGAGLGGAALAAGAAPHTLPLGAAACAGLALAVHLTTGRTARRTADGSGAAGATKGTPCEDRRERTQLR</sequence>
<dbReference type="EMBL" id="CP023701">
    <property type="protein sequence ID" value="QEU78783.1"/>
    <property type="molecule type" value="Genomic_DNA"/>
</dbReference>
<feature type="transmembrane region" description="Helical" evidence="7">
    <location>
        <begin position="127"/>
        <end position="149"/>
    </location>
</feature>
<evidence type="ECO:0000259" key="8">
    <source>
        <dbReference type="PROSITE" id="PS50850"/>
    </source>
</evidence>
<dbReference type="RefSeq" id="WP_150517863.1">
    <property type="nucleotide sequence ID" value="NZ_BMVX01000005.1"/>
</dbReference>